<evidence type="ECO:0000256" key="2">
    <source>
        <dbReference type="SAM" id="MobiDB-lite"/>
    </source>
</evidence>
<keyword evidence="1" id="KW-0677">Repeat</keyword>
<reference evidence="5 6" key="1">
    <citation type="submission" date="2023-07" db="EMBL/GenBank/DDBJ databases">
        <title>Comparative genomics of wheat-associated soil bacteria to identify genetic determinants of phenazine resistance.</title>
        <authorList>
            <person name="Mouncey N."/>
        </authorList>
    </citation>
    <scope>NUCLEOTIDE SEQUENCE [LARGE SCALE GENOMIC DNA]</scope>
    <source>
        <strain evidence="5 6">W4I19-2</strain>
    </source>
</reference>
<sequence>MKKCHIAYLACTATLLGTGLGAASPATAGHTAHHVHLVHPGQSIQQAVDAAAPGDTVLVAFGTYRESVTVKTPGLTLRGMGRGTVIRPAAASAATAGTGSTATGAGAAEPAPKPAAKPATKPGAKPAAKPAAEPAAKAAEGCAESGNGVCVLGTKEHNVEDVTVANLTVTGFTRSGVYAMAADNLTVRNVTAEKNGVWGIAQEGSLHGVFRGNTARDNGDAGLFLANSVKEEMGAVDTEGTVVEHNRLEGNRIGVTVRRLRNLTLAANRLTGNCAAVFVVGDENKPRAGRVTVTENRIERNNKSCPKTARLDALQGSGIVLTGAEDSLITRNVIRDNVGASPLSGGIVLFKSFVGTPSERNRISDNTLEGNAPADLVNADTAGKGNTFEGNACAASKPAGLCRPADRTRR</sequence>
<evidence type="ECO:0000313" key="6">
    <source>
        <dbReference type="Proteomes" id="UP001243364"/>
    </source>
</evidence>
<accession>A0ABU0PV68</accession>
<organism evidence="5 6">
    <name type="scientific">Streptomyces achromogenes</name>
    <dbReference type="NCBI Taxonomy" id="67255"/>
    <lineage>
        <taxon>Bacteria</taxon>
        <taxon>Bacillati</taxon>
        <taxon>Actinomycetota</taxon>
        <taxon>Actinomycetes</taxon>
        <taxon>Kitasatosporales</taxon>
        <taxon>Streptomycetaceae</taxon>
        <taxon>Streptomyces</taxon>
    </lineage>
</organism>
<dbReference type="InterPro" id="IPR051550">
    <property type="entry name" value="SCF-Subunits/Alg-Epimerases"/>
</dbReference>
<dbReference type="InterPro" id="IPR039448">
    <property type="entry name" value="Beta_helix"/>
</dbReference>
<dbReference type="InterPro" id="IPR012334">
    <property type="entry name" value="Pectin_lyas_fold"/>
</dbReference>
<name>A0ABU0PV68_STRAH</name>
<dbReference type="Pfam" id="PF13229">
    <property type="entry name" value="Beta_helix"/>
    <property type="match status" value="2"/>
</dbReference>
<dbReference type="PANTHER" id="PTHR22990:SF15">
    <property type="entry name" value="F-BOX ONLY PROTEIN 10"/>
    <property type="match status" value="1"/>
</dbReference>
<gene>
    <name evidence="5" type="ORF">QFZ56_001248</name>
</gene>
<dbReference type="PANTHER" id="PTHR22990">
    <property type="entry name" value="F-BOX ONLY PROTEIN"/>
    <property type="match status" value="1"/>
</dbReference>
<dbReference type="Gene3D" id="2.160.20.10">
    <property type="entry name" value="Single-stranded right-handed beta-helix, Pectin lyase-like"/>
    <property type="match status" value="1"/>
</dbReference>
<feature type="chain" id="PRO_5045842415" evidence="3">
    <location>
        <begin position="29"/>
        <end position="410"/>
    </location>
</feature>
<dbReference type="Proteomes" id="UP001243364">
    <property type="component" value="Unassembled WGS sequence"/>
</dbReference>
<dbReference type="InterPro" id="IPR011050">
    <property type="entry name" value="Pectin_lyase_fold/virulence"/>
</dbReference>
<protein>
    <submittedName>
        <fullName evidence="5">Nitrous oxidase accessory protein NosD</fullName>
    </submittedName>
</protein>
<dbReference type="SMART" id="SM00710">
    <property type="entry name" value="PbH1"/>
    <property type="match status" value="8"/>
</dbReference>
<dbReference type="InterPro" id="IPR006626">
    <property type="entry name" value="PbH1"/>
</dbReference>
<evidence type="ECO:0000313" key="5">
    <source>
        <dbReference type="EMBL" id="MDQ0682285.1"/>
    </source>
</evidence>
<keyword evidence="3" id="KW-0732">Signal</keyword>
<feature type="signal peptide" evidence="3">
    <location>
        <begin position="1"/>
        <end position="28"/>
    </location>
</feature>
<comment type="caution">
    <text evidence="5">The sequence shown here is derived from an EMBL/GenBank/DDBJ whole genome shotgun (WGS) entry which is preliminary data.</text>
</comment>
<dbReference type="RefSeq" id="WP_307040792.1">
    <property type="nucleotide sequence ID" value="NZ_JAUSYA010000001.1"/>
</dbReference>
<feature type="domain" description="Right handed beta helix" evidence="4">
    <location>
        <begin position="289"/>
        <end position="391"/>
    </location>
</feature>
<dbReference type="EMBL" id="JAUSYA010000001">
    <property type="protein sequence ID" value="MDQ0682285.1"/>
    <property type="molecule type" value="Genomic_DNA"/>
</dbReference>
<feature type="region of interest" description="Disordered" evidence="2">
    <location>
        <begin position="96"/>
        <end position="132"/>
    </location>
</feature>
<evidence type="ECO:0000256" key="1">
    <source>
        <dbReference type="ARBA" id="ARBA00022737"/>
    </source>
</evidence>
<evidence type="ECO:0000256" key="3">
    <source>
        <dbReference type="SAM" id="SignalP"/>
    </source>
</evidence>
<evidence type="ECO:0000259" key="4">
    <source>
        <dbReference type="Pfam" id="PF13229"/>
    </source>
</evidence>
<keyword evidence="6" id="KW-1185">Reference proteome</keyword>
<proteinExistence type="predicted"/>
<dbReference type="SUPFAM" id="SSF51126">
    <property type="entry name" value="Pectin lyase-like"/>
    <property type="match status" value="1"/>
</dbReference>
<feature type="domain" description="Right handed beta helix" evidence="4">
    <location>
        <begin position="145"/>
        <end position="284"/>
    </location>
</feature>
<feature type="region of interest" description="Disordered" evidence="2">
    <location>
        <begin position="387"/>
        <end position="410"/>
    </location>
</feature>